<comment type="caution">
    <text evidence="3">The sequence shown here is derived from an EMBL/GenBank/DDBJ whole genome shotgun (WGS) entry which is preliminary data.</text>
</comment>
<dbReference type="Gene3D" id="3.40.630.10">
    <property type="entry name" value="Zn peptidases"/>
    <property type="match status" value="2"/>
</dbReference>
<feature type="chain" id="PRO_5046659117" evidence="1">
    <location>
        <begin position="20"/>
        <end position="543"/>
    </location>
</feature>
<feature type="domain" description="Peptidase M28" evidence="2">
    <location>
        <begin position="295"/>
        <end position="515"/>
    </location>
</feature>
<dbReference type="PANTHER" id="PTHR12147:SF26">
    <property type="entry name" value="PEPTIDASE M28 DOMAIN-CONTAINING PROTEIN"/>
    <property type="match status" value="1"/>
</dbReference>
<proteinExistence type="predicted"/>
<evidence type="ECO:0000256" key="1">
    <source>
        <dbReference type="SAM" id="SignalP"/>
    </source>
</evidence>
<evidence type="ECO:0000313" key="4">
    <source>
        <dbReference type="Proteomes" id="UP000661077"/>
    </source>
</evidence>
<dbReference type="SUPFAM" id="SSF53187">
    <property type="entry name" value="Zn-dependent exopeptidases"/>
    <property type="match status" value="1"/>
</dbReference>
<dbReference type="Proteomes" id="UP000661077">
    <property type="component" value="Unassembled WGS sequence"/>
</dbReference>
<dbReference type="InterPro" id="IPR045175">
    <property type="entry name" value="M28_fam"/>
</dbReference>
<protein>
    <submittedName>
        <fullName evidence="3">M28 family peptidase</fullName>
    </submittedName>
</protein>
<dbReference type="InterPro" id="IPR007484">
    <property type="entry name" value="Peptidase_M28"/>
</dbReference>
<feature type="signal peptide" evidence="1">
    <location>
        <begin position="1"/>
        <end position="19"/>
    </location>
</feature>
<accession>A0ABS1WRM1</accession>
<keyword evidence="1" id="KW-0732">Signal</keyword>
<dbReference type="InterPro" id="IPR046450">
    <property type="entry name" value="PA_dom_sf"/>
</dbReference>
<dbReference type="SUPFAM" id="SSF52025">
    <property type="entry name" value="PA domain"/>
    <property type="match status" value="1"/>
</dbReference>
<evidence type="ECO:0000259" key="2">
    <source>
        <dbReference type="Pfam" id="PF04389"/>
    </source>
</evidence>
<dbReference type="PANTHER" id="PTHR12147">
    <property type="entry name" value="METALLOPEPTIDASE M28 FAMILY MEMBER"/>
    <property type="match status" value="1"/>
</dbReference>
<name>A0ABS1WRM1_9GAMM</name>
<dbReference type="RefSeq" id="WP_203165584.1">
    <property type="nucleotide sequence ID" value="NZ_JAEVLS010000001.1"/>
</dbReference>
<keyword evidence="4" id="KW-1185">Reference proteome</keyword>
<dbReference type="CDD" id="cd04820">
    <property type="entry name" value="PA_M28_1_1"/>
    <property type="match status" value="1"/>
</dbReference>
<organism evidence="3 4">
    <name type="scientific">Steroidobacter gossypii</name>
    <dbReference type="NCBI Taxonomy" id="2805490"/>
    <lineage>
        <taxon>Bacteria</taxon>
        <taxon>Pseudomonadati</taxon>
        <taxon>Pseudomonadota</taxon>
        <taxon>Gammaproteobacteria</taxon>
        <taxon>Steroidobacterales</taxon>
        <taxon>Steroidobacteraceae</taxon>
        <taxon>Steroidobacter</taxon>
    </lineage>
</organism>
<sequence>MLRRSISLLLLMSAAAVPAAERGAWNEVKPEIIRSHVEFLAADLLEGRATASRGHDIAAAYVAAQFRQAGLQPAGDDNSYLQKVPLLEATPVLPGSSAELVRDDDTRNFEYGIHYLPNADFTSASSTLSAPLVFVGFGIDAPELEHNDFENIDVKGRIAVIFSGAPARFSNEKRAYYSWEERKLSTLVDKGAVGVITIDSSADIKRTPWERRVAMSWIPQMRWLDAGGAPQNAFPALKLRFRFNHDAATQLFETAQSNFAAALAASDEGTPQGFELPGMLTLSATTGLRKTESANVVGMLPGSDPQLKNEYVVVTAHLDHLGRGTAVNGDSVYNGAHDNAVGMGIMLELARALHASNAKPRRSVLFVAVTAEEKGLLGSDFFAHQAEVQEKKLVANINMDMPLTFEPVQDFVALGAPHSSLGAVAKQAAAAEGYRLSADAAPELVRFIRSDQFSFIRRGIPALVLGAGYQPRNPSVDLDELRREFLSAHYHQPSDDLTLPIHYPTAADLARINLRIVLAAANSSSAPRWTHGDFFAEKFAADR</sequence>
<gene>
    <name evidence="3" type="ORF">JM946_02660</name>
</gene>
<reference evidence="3 4" key="1">
    <citation type="journal article" date="2021" name="Int. J. Syst. Evol. Microbiol.">
        <title>Steroidobacter gossypii sp. nov., isolated from soil of cotton cropping field.</title>
        <authorList>
            <person name="Huang R."/>
            <person name="Yang S."/>
            <person name="Zhen C."/>
            <person name="Liu W."/>
        </authorList>
    </citation>
    <scope>NUCLEOTIDE SEQUENCE [LARGE SCALE GENOMIC DNA]</scope>
    <source>
        <strain evidence="3 4">S1-65</strain>
    </source>
</reference>
<dbReference type="Pfam" id="PF04389">
    <property type="entry name" value="Peptidase_M28"/>
    <property type="match status" value="1"/>
</dbReference>
<evidence type="ECO:0000313" key="3">
    <source>
        <dbReference type="EMBL" id="MBM0103623.1"/>
    </source>
</evidence>
<dbReference type="Gene3D" id="3.50.30.30">
    <property type="match status" value="1"/>
</dbReference>
<dbReference type="EMBL" id="JAEVLS010000001">
    <property type="protein sequence ID" value="MBM0103623.1"/>
    <property type="molecule type" value="Genomic_DNA"/>
</dbReference>